<sequence>MLTFEQKINVISSFPELERKDVSLGRVNFHYEGSAHDKKTVVYHLHPGGNGFVYAGLLDDVKVDAKGLVNIRDYSEEELRELIARAIEAMSEPPAAPFAVKERKAPAREEDWIGSGGAVLTVRKEEDLWCIYAGLNLDMAFESYNEVVQYMAEEEFQRK</sequence>
<dbReference type="OrthoDB" id="2360619at2"/>
<dbReference type="RefSeq" id="WP_068680145.1">
    <property type="nucleotide sequence ID" value="NZ_LYPA01000031.1"/>
</dbReference>
<dbReference type="AlphaFoldDB" id="A0A1A5YQ90"/>
<accession>A0A1A5YQ90</accession>
<comment type="caution">
    <text evidence="1">The sequence shown here is derived from an EMBL/GenBank/DDBJ whole genome shotgun (WGS) entry which is preliminary data.</text>
</comment>
<name>A0A1A5YQ90_9BACL</name>
<dbReference type="Proteomes" id="UP000092024">
    <property type="component" value="Unassembled WGS sequence"/>
</dbReference>
<evidence type="ECO:0000313" key="2">
    <source>
        <dbReference type="Proteomes" id="UP000092024"/>
    </source>
</evidence>
<dbReference type="STRING" id="1844972.A7K91_08600"/>
<keyword evidence="2" id="KW-1185">Reference proteome</keyword>
<reference evidence="1 2" key="1">
    <citation type="submission" date="2016-05" db="EMBL/GenBank/DDBJ databases">
        <title>Paenibacillus oryzae. sp. nov., isolated from the rice root.</title>
        <authorList>
            <person name="Zhang J."/>
            <person name="Zhang X."/>
        </authorList>
    </citation>
    <scope>NUCLEOTIDE SEQUENCE [LARGE SCALE GENOMIC DNA]</scope>
    <source>
        <strain evidence="1 2">1DrF-4</strain>
    </source>
</reference>
<evidence type="ECO:0000313" key="1">
    <source>
        <dbReference type="EMBL" id="OBR67782.1"/>
    </source>
</evidence>
<gene>
    <name evidence="1" type="ORF">A7K91_08600</name>
</gene>
<proteinExistence type="predicted"/>
<protein>
    <submittedName>
        <fullName evidence="1">Uncharacterized protein</fullName>
    </submittedName>
</protein>
<organism evidence="1 2">
    <name type="scientific">Paenibacillus oryzae</name>
    <dbReference type="NCBI Taxonomy" id="1844972"/>
    <lineage>
        <taxon>Bacteria</taxon>
        <taxon>Bacillati</taxon>
        <taxon>Bacillota</taxon>
        <taxon>Bacilli</taxon>
        <taxon>Bacillales</taxon>
        <taxon>Paenibacillaceae</taxon>
        <taxon>Paenibacillus</taxon>
    </lineage>
</organism>
<dbReference type="EMBL" id="LYPA01000031">
    <property type="protein sequence ID" value="OBR67782.1"/>
    <property type="molecule type" value="Genomic_DNA"/>
</dbReference>